<reference evidence="2" key="1">
    <citation type="journal article" date="2015" name="Nature">
        <title>Complex archaea that bridge the gap between prokaryotes and eukaryotes.</title>
        <authorList>
            <person name="Spang A."/>
            <person name="Saw J.H."/>
            <person name="Jorgensen S.L."/>
            <person name="Zaremba-Niedzwiedzka K."/>
            <person name="Martijn J."/>
            <person name="Lind A.E."/>
            <person name="van Eijk R."/>
            <person name="Schleper C."/>
            <person name="Guy L."/>
            <person name="Ettema T.J."/>
        </authorList>
    </citation>
    <scope>NUCLEOTIDE SEQUENCE</scope>
</reference>
<dbReference type="PROSITE" id="PS50995">
    <property type="entry name" value="HTH_MARR_2"/>
    <property type="match status" value="1"/>
</dbReference>
<dbReference type="GO" id="GO:0006950">
    <property type="term" value="P:response to stress"/>
    <property type="evidence" value="ECO:0007669"/>
    <property type="project" value="TreeGrafter"/>
</dbReference>
<name>A0A0F9YVX8_9ZZZZ</name>
<dbReference type="InterPro" id="IPR036388">
    <property type="entry name" value="WH-like_DNA-bd_sf"/>
</dbReference>
<accession>A0A0F9YVX8</accession>
<evidence type="ECO:0000313" key="2">
    <source>
        <dbReference type="EMBL" id="KKO09064.1"/>
    </source>
</evidence>
<dbReference type="InterPro" id="IPR000835">
    <property type="entry name" value="HTH_MarR-typ"/>
</dbReference>
<dbReference type="InterPro" id="IPR036390">
    <property type="entry name" value="WH_DNA-bd_sf"/>
</dbReference>
<dbReference type="PRINTS" id="PR00598">
    <property type="entry name" value="HTHMARR"/>
</dbReference>
<proteinExistence type="predicted"/>
<gene>
    <name evidence="2" type="ORF">LCGC14_0041830</name>
</gene>
<dbReference type="InterPro" id="IPR039422">
    <property type="entry name" value="MarR/SlyA-like"/>
</dbReference>
<dbReference type="PANTHER" id="PTHR33164:SF43">
    <property type="entry name" value="HTH-TYPE TRANSCRIPTIONAL REPRESSOR YETL"/>
    <property type="match status" value="1"/>
</dbReference>
<dbReference type="EMBL" id="LAZR01000008">
    <property type="protein sequence ID" value="KKO09064.1"/>
    <property type="molecule type" value="Genomic_DNA"/>
</dbReference>
<dbReference type="SUPFAM" id="SSF46785">
    <property type="entry name" value="Winged helix' DNA-binding domain"/>
    <property type="match status" value="1"/>
</dbReference>
<dbReference type="AlphaFoldDB" id="A0A0F9YVX8"/>
<evidence type="ECO:0000259" key="1">
    <source>
        <dbReference type="PROSITE" id="PS50995"/>
    </source>
</evidence>
<protein>
    <recommendedName>
        <fullName evidence="1">HTH marR-type domain-containing protein</fullName>
    </recommendedName>
</protein>
<organism evidence="2">
    <name type="scientific">marine sediment metagenome</name>
    <dbReference type="NCBI Taxonomy" id="412755"/>
    <lineage>
        <taxon>unclassified sequences</taxon>
        <taxon>metagenomes</taxon>
        <taxon>ecological metagenomes</taxon>
    </lineage>
</organism>
<sequence length="139" mass="15004">MATSSQSELILKLVALHTKIQKQIAGPLSFHGISFTEYLVLRQLHAAPENKMRRIDLAQQVGLSASGVTRLLNPMEKVGLISKEEAPRDARVSLVTITSAGETIFSDADASFAQVAQSVMQSLSGEDQKSLSRLTGLLL</sequence>
<comment type="caution">
    <text evidence="2">The sequence shown here is derived from an EMBL/GenBank/DDBJ whole genome shotgun (WGS) entry which is preliminary data.</text>
</comment>
<dbReference type="Pfam" id="PF12802">
    <property type="entry name" value="MarR_2"/>
    <property type="match status" value="1"/>
</dbReference>
<dbReference type="PANTHER" id="PTHR33164">
    <property type="entry name" value="TRANSCRIPTIONAL REGULATOR, MARR FAMILY"/>
    <property type="match status" value="1"/>
</dbReference>
<dbReference type="GO" id="GO:0003700">
    <property type="term" value="F:DNA-binding transcription factor activity"/>
    <property type="evidence" value="ECO:0007669"/>
    <property type="project" value="InterPro"/>
</dbReference>
<feature type="domain" description="HTH marR-type" evidence="1">
    <location>
        <begin position="6"/>
        <end position="139"/>
    </location>
</feature>
<dbReference type="Gene3D" id="1.10.10.10">
    <property type="entry name" value="Winged helix-like DNA-binding domain superfamily/Winged helix DNA-binding domain"/>
    <property type="match status" value="1"/>
</dbReference>
<dbReference type="SMART" id="SM00347">
    <property type="entry name" value="HTH_MARR"/>
    <property type="match status" value="1"/>
</dbReference>